<comment type="caution">
    <text evidence="1">The sequence shown here is derived from an EMBL/GenBank/DDBJ whole genome shotgun (WGS) entry which is preliminary data.</text>
</comment>
<dbReference type="EMBL" id="JBDPZC010000016">
    <property type="protein sequence ID" value="MEO3715605.1"/>
    <property type="molecule type" value="Genomic_DNA"/>
</dbReference>
<dbReference type="RefSeq" id="WP_347613157.1">
    <property type="nucleotide sequence ID" value="NZ_JBDPZC010000016.1"/>
</dbReference>
<proteinExistence type="predicted"/>
<evidence type="ECO:0000313" key="2">
    <source>
        <dbReference type="Proteomes" id="UP001462640"/>
    </source>
</evidence>
<keyword evidence="2" id="KW-1185">Reference proteome</keyword>
<accession>A0ABV0GKN7</accession>
<dbReference type="Proteomes" id="UP001462640">
    <property type="component" value="Unassembled WGS sequence"/>
</dbReference>
<evidence type="ECO:0000313" key="1">
    <source>
        <dbReference type="EMBL" id="MEO3715605.1"/>
    </source>
</evidence>
<gene>
    <name evidence="1" type="ORF">ABDJ40_22765</name>
</gene>
<sequence>MHMQMQMSQASAAWARVRCLAEIEFLIKESEMLTGHAGRTFVISGADHLVYRMFWRPCGVEVQRLGSDGTAGTKRHLWPRDFEAHSLVDAMLVGQLYTPPVRAAR</sequence>
<organism evidence="1 2">
    <name type="scientific">Roseateles flavus</name>
    <dbReference type="NCBI Taxonomy" id="3149041"/>
    <lineage>
        <taxon>Bacteria</taxon>
        <taxon>Pseudomonadati</taxon>
        <taxon>Pseudomonadota</taxon>
        <taxon>Betaproteobacteria</taxon>
        <taxon>Burkholderiales</taxon>
        <taxon>Sphaerotilaceae</taxon>
        <taxon>Roseateles</taxon>
    </lineage>
</organism>
<reference evidence="1 2" key="1">
    <citation type="submission" date="2024-05" db="EMBL/GenBank/DDBJ databases">
        <title>Roseateles sp. 2.12 16S ribosomal RNA gene Genome sequencing and assembly.</title>
        <authorList>
            <person name="Woo H."/>
        </authorList>
    </citation>
    <scope>NUCLEOTIDE SEQUENCE [LARGE SCALE GENOMIC DNA]</scope>
    <source>
        <strain evidence="1 2">2.12</strain>
    </source>
</reference>
<protein>
    <submittedName>
        <fullName evidence="1">Uncharacterized protein</fullName>
    </submittedName>
</protein>
<name>A0ABV0GKN7_9BURK</name>